<accession>G4TMZ1</accession>
<evidence type="ECO:0000256" key="2">
    <source>
        <dbReference type="ARBA" id="ARBA00004173"/>
    </source>
</evidence>
<evidence type="ECO:0000256" key="7">
    <source>
        <dbReference type="ARBA" id="ARBA00023027"/>
    </source>
</evidence>
<dbReference type="OrthoDB" id="420264at2759"/>
<evidence type="ECO:0000313" key="12">
    <source>
        <dbReference type="EMBL" id="CCA72667.1"/>
    </source>
</evidence>
<evidence type="ECO:0000256" key="3">
    <source>
        <dbReference type="ARBA" id="ARBA00006924"/>
    </source>
</evidence>
<feature type="region of interest" description="Disordered" evidence="10">
    <location>
        <begin position="37"/>
        <end position="87"/>
    </location>
</feature>
<protein>
    <submittedName>
        <fullName evidence="12">Related to HST1-silencing protein</fullName>
    </submittedName>
</protein>
<dbReference type="InterPro" id="IPR050134">
    <property type="entry name" value="NAD-dep_sirtuin_deacylases"/>
</dbReference>
<evidence type="ECO:0000256" key="1">
    <source>
        <dbReference type="ARBA" id="ARBA00001947"/>
    </source>
</evidence>
<dbReference type="GO" id="GO:0046872">
    <property type="term" value="F:metal ion binding"/>
    <property type="evidence" value="ECO:0007669"/>
    <property type="project" value="UniProtKB-KW"/>
</dbReference>
<evidence type="ECO:0000256" key="4">
    <source>
        <dbReference type="ARBA" id="ARBA00022679"/>
    </source>
</evidence>
<evidence type="ECO:0000313" key="13">
    <source>
        <dbReference type="Proteomes" id="UP000007148"/>
    </source>
</evidence>
<keyword evidence="5 9" id="KW-0479">Metal-binding</keyword>
<evidence type="ECO:0000256" key="9">
    <source>
        <dbReference type="PROSITE-ProRule" id="PRU00236"/>
    </source>
</evidence>
<keyword evidence="7" id="KW-0520">NAD</keyword>
<comment type="cofactor">
    <cofactor evidence="1">
        <name>Zn(2+)</name>
        <dbReference type="ChEBI" id="CHEBI:29105"/>
    </cofactor>
</comment>
<evidence type="ECO:0000256" key="6">
    <source>
        <dbReference type="ARBA" id="ARBA00022833"/>
    </source>
</evidence>
<dbReference type="GO" id="GO:0070403">
    <property type="term" value="F:NAD+ binding"/>
    <property type="evidence" value="ECO:0007669"/>
    <property type="project" value="InterPro"/>
</dbReference>
<proteinExistence type="inferred from homology"/>
<dbReference type="AlphaFoldDB" id="G4TMZ1"/>
<dbReference type="GO" id="GO:0005634">
    <property type="term" value="C:nucleus"/>
    <property type="evidence" value="ECO:0007669"/>
    <property type="project" value="TreeGrafter"/>
</dbReference>
<feature type="compositionally biased region" description="Basic residues" evidence="10">
    <location>
        <begin position="408"/>
        <end position="417"/>
    </location>
</feature>
<dbReference type="EMBL" id="CAFZ01000177">
    <property type="protein sequence ID" value="CCA72667.1"/>
    <property type="molecule type" value="Genomic_DNA"/>
</dbReference>
<dbReference type="InterPro" id="IPR026591">
    <property type="entry name" value="Sirtuin_cat_small_dom_sf"/>
</dbReference>
<dbReference type="InterPro" id="IPR029035">
    <property type="entry name" value="DHS-like_NAD/FAD-binding_dom"/>
</dbReference>
<dbReference type="Gene3D" id="3.30.1600.10">
    <property type="entry name" value="SIR2/SIRT2 'Small Domain"/>
    <property type="match status" value="1"/>
</dbReference>
<feature type="region of interest" description="Disordered" evidence="10">
    <location>
        <begin position="1"/>
        <end position="25"/>
    </location>
</feature>
<feature type="region of interest" description="Disordered" evidence="10">
    <location>
        <begin position="408"/>
        <end position="435"/>
    </location>
</feature>
<feature type="region of interest" description="Disordered" evidence="10">
    <location>
        <begin position="114"/>
        <end position="134"/>
    </location>
</feature>
<dbReference type="STRING" id="1109443.G4TMZ1"/>
<reference evidence="12 13" key="1">
    <citation type="journal article" date="2011" name="PLoS Pathog.">
        <title>Endophytic Life Strategies Decoded by Genome and Transcriptome Analyses of the Mutualistic Root Symbiont Piriformospora indica.</title>
        <authorList>
            <person name="Zuccaro A."/>
            <person name="Lahrmann U."/>
            <person name="Guldener U."/>
            <person name="Langen G."/>
            <person name="Pfiffi S."/>
            <person name="Biedenkopf D."/>
            <person name="Wong P."/>
            <person name="Samans B."/>
            <person name="Grimm C."/>
            <person name="Basiewicz M."/>
            <person name="Murat C."/>
            <person name="Martin F."/>
            <person name="Kogel K.H."/>
        </authorList>
    </citation>
    <scope>NUCLEOTIDE SEQUENCE [LARGE SCALE GENOMIC DNA]</scope>
    <source>
        <strain evidence="12 13">DSM 11827</strain>
    </source>
</reference>
<dbReference type="PANTHER" id="PTHR11085:SF9">
    <property type="entry name" value="NAD-DEPENDENT PROTEIN DEACETYLASE SIRTUIN-1"/>
    <property type="match status" value="1"/>
</dbReference>
<dbReference type="GO" id="GO:0046970">
    <property type="term" value="F:histone H4K16 deacetylase activity, NAD-dependent"/>
    <property type="evidence" value="ECO:0007669"/>
    <property type="project" value="TreeGrafter"/>
</dbReference>
<evidence type="ECO:0000256" key="8">
    <source>
        <dbReference type="ARBA" id="ARBA00023128"/>
    </source>
</evidence>
<feature type="compositionally biased region" description="Polar residues" evidence="10">
    <location>
        <begin position="69"/>
        <end position="82"/>
    </location>
</feature>
<dbReference type="eggNOG" id="KOG2684">
    <property type="taxonomic scope" value="Eukaryota"/>
</dbReference>
<keyword evidence="6 9" id="KW-0862">Zinc</keyword>
<dbReference type="Pfam" id="PF02146">
    <property type="entry name" value="SIR2"/>
    <property type="match status" value="1"/>
</dbReference>
<feature type="region of interest" description="Disordered" evidence="10">
    <location>
        <begin position="528"/>
        <end position="547"/>
    </location>
</feature>
<keyword evidence="13" id="KW-1185">Reference proteome</keyword>
<dbReference type="InterPro" id="IPR026590">
    <property type="entry name" value="Ssirtuin_cat_dom"/>
</dbReference>
<feature type="active site" description="Proton acceptor" evidence="9">
    <location>
        <position position="357"/>
    </location>
</feature>
<comment type="similarity">
    <text evidence="3">Belongs to the sirtuin family. Class I subfamily.</text>
</comment>
<dbReference type="HOGENOM" id="CLU_462398_0_0_1"/>
<keyword evidence="8" id="KW-0496">Mitochondrion</keyword>
<feature type="binding site" evidence="9">
    <location>
        <position position="365"/>
    </location>
    <ligand>
        <name>Zn(2+)</name>
        <dbReference type="ChEBI" id="CHEBI:29105"/>
    </ligand>
</feature>
<keyword evidence="4" id="KW-0808">Transferase</keyword>
<comment type="caution">
    <text evidence="12">The sequence shown here is derived from an EMBL/GenBank/DDBJ whole genome shotgun (WGS) entry which is preliminary data.</text>
</comment>
<feature type="binding site" evidence="9">
    <location>
        <position position="392"/>
    </location>
    <ligand>
        <name>Zn(2+)</name>
        <dbReference type="ChEBI" id="CHEBI:29105"/>
    </ligand>
</feature>
<dbReference type="InterPro" id="IPR003000">
    <property type="entry name" value="Sirtuin"/>
</dbReference>
<evidence type="ECO:0000256" key="10">
    <source>
        <dbReference type="SAM" id="MobiDB-lite"/>
    </source>
</evidence>
<dbReference type="FunCoup" id="G4TMZ1">
    <property type="interactions" value="220"/>
</dbReference>
<dbReference type="Gene3D" id="3.40.50.1220">
    <property type="entry name" value="TPP-binding domain"/>
    <property type="match status" value="1"/>
</dbReference>
<dbReference type="Proteomes" id="UP000007148">
    <property type="component" value="Unassembled WGS sequence"/>
</dbReference>
<feature type="binding site" evidence="9">
    <location>
        <position position="368"/>
    </location>
    <ligand>
        <name>Zn(2+)</name>
        <dbReference type="ChEBI" id="CHEBI:29105"/>
    </ligand>
</feature>
<feature type="domain" description="Deacetylase sirtuin-type" evidence="11">
    <location>
        <begin position="236"/>
        <end position="523"/>
    </location>
</feature>
<gene>
    <name evidence="12" type="ORF">PIIN_06604</name>
</gene>
<feature type="binding site" evidence="9">
    <location>
        <position position="443"/>
    </location>
    <ligand>
        <name>Zn(2+)</name>
        <dbReference type="ChEBI" id="CHEBI:29105"/>
    </ligand>
</feature>
<organism evidence="12 13">
    <name type="scientific">Serendipita indica (strain DSM 11827)</name>
    <name type="common">Root endophyte fungus</name>
    <name type="synonym">Piriformospora indica</name>
    <dbReference type="NCBI Taxonomy" id="1109443"/>
    <lineage>
        <taxon>Eukaryota</taxon>
        <taxon>Fungi</taxon>
        <taxon>Dikarya</taxon>
        <taxon>Basidiomycota</taxon>
        <taxon>Agaricomycotina</taxon>
        <taxon>Agaricomycetes</taxon>
        <taxon>Sebacinales</taxon>
        <taxon>Serendipitaceae</taxon>
        <taxon>Serendipita</taxon>
    </lineage>
</organism>
<evidence type="ECO:0000259" key="11">
    <source>
        <dbReference type="PROSITE" id="PS50305"/>
    </source>
</evidence>
<feature type="compositionally biased region" description="Low complexity" evidence="10">
    <location>
        <begin position="114"/>
        <end position="133"/>
    </location>
</feature>
<dbReference type="SUPFAM" id="SSF52467">
    <property type="entry name" value="DHS-like NAD/FAD-binding domain"/>
    <property type="match status" value="1"/>
</dbReference>
<dbReference type="PROSITE" id="PS50305">
    <property type="entry name" value="SIRTUIN"/>
    <property type="match status" value="1"/>
</dbReference>
<dbReference type="PANTHER" id="PTHR11085">
    <property type="entry name" value="NAD-DEPENDENT PROTEIN DEACYLASE SIRTUIN-5, MITOCHONDRIAL-RELATED"/>
    <property type="match status" value="1"/>
</dbReference>
<sequence length="590" mass="65855">MTSSASSESSLLPRTPPPNPQSVALLADPWSTCSTLTPLSSRAPSIGKRSPSPDLYPLRLHTGPEGVSNLASGYVNSGTSTPRAKRRRSELDELGEAFKELLSPQRALPLRLRNASSRNASHSSRNDSSADISPITSDRGERVLSWLVCDVNRRLWIESTPEWSKEEYEDMIHSLKEDVQRPEDASSLRKEYTSKPSYSPFVLLLNASQDDAPETTDVLVDKLHTVMRQTLRKRDRIETYNTLSDAVKLIWRAQKIMVLTGAGISVSCGVPDFRSPDGIYAQIKANGQYELDDPQEMFSLAEFVRRPAMFYSFIGQLWPEDIEPSLAHEFIRHLEIKGKNIDSLETVAGVEAVFACHGSFATASCMDCGKKVPGSMIKDDAINGRIPRCQPCVDKDVREASLQKTIRPKAKAVKKRKSQVDQDSDGDNAAERTPGLMKASRGCMSPFTFDNLLFSDREEVDLLLIMGTSLKVKPVSEILGHIPHSIPQILINKTPIEHANPDIVLLGDCDDIVARLCHELGYILPSQMEEKGQPRRKRKTEEVNAGGDYPRRLGDSHVWMFEGAKIPMPYARKFDPSFTRDRKTKKPRLN</sequence>
<dbReference type="GO" id="GO:0005739">
    <property type="term" value="C:mitochondrion"/>
    <property type="evidence" value="ECO:0007669"/>
    <property type="project" value="UniProtKB-SubCell"/>
</dbReference>
<name>G4TMZ1_SERID</name>
<evidence type="ECO:0000256" key="5">
    <source>
        <dbReference type="ARBA" id="ARBA00022723"/>
    </source>
</evidence>
<feature type="compositionally biased region" description="Low complexity" evidence="10">
    <location>
        <begin position="1"/>
        <end position="10"/>
    </location>
</feature>
<comment type="subcellular location">
    <subcellularLocation>
        <location evidence="2">Mitochondrion</location>
    </subcellularLocation>
</comment>
<dbReference type="InParanoid" id="G4TMZ1"/>